<dbReference type="EMBL" id="BK032554">
    <property type="protein sequence ID" value="DAF47334.1"/>
    <property type="molecule type" value="Genomic_DNA"/>
</dbReference>
<name>A0A8S5S8S4_9CAUD</name>
<sequence length="36" mass="4517">MWEKDENFAKTSLKFRKNFLLISLLRCYNYNCKRRS</sequence>
<reference evidence="1" key="1">
    <citation type="journal article" date="2021" name="Proc. Natl. Acad. Sci. U.S.A.">
        <title>A Catalog of Tens of Thousands of Viruses from Human Metagenomes Reveals Hidden Associations with Chronic Diseases.</title>
        <authorList>
            <person name="Tisza M.J."/>
            <person name="Buck C.B."/>
        </authorList>
    </citation>
    <scope>NUCLEOTIDE SEQUENCE</scope>
    <source>
        <strain evidence="1">Ctylc9</strain>
    </source>
</reference>
<accession>A0A8S5S8S4</accession>
<evidence type="ECO:0000313" key="1">
    <source>
        <dbReference type="EMBL" id="DAF47334.1"/>
    </source>
</evidence>
<proteinExistence type="predicted"/>
<protein>
    <submittedName>
        <fullName evidence="1">Uncharacterized protein</fullName>
    </submittedName>
</protein>
<organism evidence="1">
    <name type="scientific">Siphoviridae sp. ctylc9</name>
    <dbReference type="NCBI Taxonomy" id="2827977"/>
    <lineage>
        <taxon>Viruses</taxon>
        <taxon>Duplodnaviria</taxon>
        <taxon>Heunggongvirae</taxon>
        <taxon>Uroviricota</taxon>
        <taxon>Caudoviricetes</taxon>
    </lineage>
</organism>